<dbReference type="EMBL" id="UYWY01024162">
    <property type="protein sequence ID" value="VDM48435.1"/>
    <property type="molecule type" value="Genomic_DNA"/>
</dbReference>
<dbReference type="GO" id="GO:0005886">
    <property type="term" value="C:plasma membrane"/>
    <property type="evidence" value="ECO:0007669"/>
    <property type="project" value="TreeGrafter"/>
</dbReference>
<dbReference type="PRINTS" id="PR00196">
    <property type="entry name" value="ANNEXIN"/>
</dbReference>
<organism evidence="6 7">
    <name type="scientific">Toxocara canis</name>
    <name type="common">Canine roundworm</name>
    <dbReference type="NCBI Taxonomy" id="6265"/>
    <lineage>
        <taxon>Eukaryota</taxon>
        <taxon>Metazoa</taxon>
        <taxon>Ecdysozoa</taxon>
        <taxon>Nematoda</taxon>
        <taxon>Chromadorea</taxon>
        <taxon>Rhabditida</taxon>
        <taxon>Spirurina</taxon>
        <taxon>Ascaridomorpha</taxon>
        <taxon>Ascaridoidea</taxon>
        <taxon>Toxocaridae</taxon>
        <taxon>Toxocara</taxon>
    </lineage>
</organism>
<dbReference type="PANTHER" id="PTHR10502">
    <property type="entry name" value="ANNEXIN"/>
    <property type="match status" value="1"/>
</dbReference>
<gene>
    <name evidence="5" type="ORF">TCNE_LOCUS17114</name>
</gene>
<dbReference type="GO" id="GO:0005634">
    <property type="term" value="C:nucleus"/>
    <property type="evidence" value="ECO:0007669"/>
    <property type="project" value="TreeGrafter"/>
</dbReference>
<name>A0A183V8P4_TOXCA</name>
<reference evidence="7" key="1">
    <citation type="submission" date="2016-06" db="UniProtKB">
        <authorList>
            <consortium name="WormBaseParasite"/>
        </authorList>
    </citation>
    <scope>IDENTIFICATION</scope>
</reference>
<feature type="region of interest" description="Disordered" evidence="4">
    <location>
        <begin position="1"/>
        <end position="61"/>
    </location>
</feature>
<dbReference type="WBParaSite" id="TCNE_0001711501-mRNA-1">
    <property type="protein sequence ID" value="TCNE_0001711501-mRNA-1"/>
    <property type="gene ID" value="TCNE_0001711501"/>
</dbReference>
<evidence type="ECO:0000313" key="6">
    <source>
        <dbReference type="Proteomes" id="UP000050794"/>
    </source>
</evidence>
<evidence type="ECO:0000313" key="7">
    <source>
        <dbReference type="WBParaSite" id="TCNE_0001711501-mRNA-1"/>
    </source>
</evidence>
<accession>A0A183V8P4</accession>
<dbReference type="Pfam" id="PF00191">
    <property type="entry name" value="Annexin"/>
    <property type="match status" value="3"/>
</dbReference>
<comment type="similarity">
    <text evidence="1">Belongs to the annexin family.</text>
</comment>
<dbReference type="InterPro" id="IPR037104">
    <property type="entry name" value="Annexin_sf"/>
</dbReference>
<proteinExistence type="inferred from homology"/>
<dbReference type="GO" id="GO:0005544">
    <property type="term" value="F:calcium-dependent phospholipid binding"/>
    <property type="evidence" value="ECO:0007669"/>
    <property type="project" value="InterPro"/>
</dbReference>
<evidence type="ECO:0000256" key="1">
    <source>
        <dbReference type="ARBA" id="ARBA00007831"/>
    </source>
</evidence>
<dbReference type="GO" id="GO:0012506">
    <property type="term" value="C:vesicle membrane"/>
    <property type="evidence" value="ECO:0007669"/>
    <property type="project" value="TreeGrafter"/>
</dbReference>
<feature type="compositionally biased region" description="Basic and acidic residues" evidence="4">
    <location>
        <begin position="38"/>
        <end position="49"/>
    </location>
</feature>
<keyword evidence="2" id="KW-0677">Repeat</keyword>
<evidence type="ECO:0000256" key="3">
    <source>
        <dbReference type="ARBA" id="ARBA00023216"/>
    </source>
</evidence>
<evidence type="ECO:0000256" key="4">
    <source>
        <dbReference type="SAM" id="MobiDB-lite"/>
    </source>
</evidence>
<dbReference type="InterPro" id="IPR018502">
    <property type="entry name" value="Annexin_repeat"/>
</dbReference>
<dbReference type="Proteomes" id="UP000050794">
    <property type="component" value="Unassembled WGS sequence"/>
</dbReference>
<dbReference type="Gene3D" id="1.10.220.10">
    <property type="entry name" value="Annexin"/>
    <property type="match status" value="3"/>
</dbReference>
<dbReference type="SUPFAM" id="SSF47874">
    <property type="entry name" value="Annexin"/>
    <property type="match status" value="1"/>
</dbReference>
<evidence type="ECO:0000313" key="5">
    <source>
        <dbReference type="EMBL" id="VDM48435.1"/>
    </source>
</evidence>
<protein>
    <submittedName>
        <fullName evidence="7">Annexin A11</fullName>
    </submittedName>
</protein>
<dbReference type="GO" id="GO:0005509">
    <property type="term" value="F:calcium ion binding"/>
    <property type="evidence" value="ECO:0007669"/>
    <property type="project" value="InterPro"/>
</dbReference>
<dbReference type="InterPro" id="IPR001464">
    <property type="entry name" value="Annexin"/>
</dbReference>
<dbReference type="GO" id="GO:0005737">
    <property type="term" value="C:cytoplasm"/>
    <property type="evidence" value="ECO:0007669"/>
    <property type="project" value="TreeGrafter"/>
</dbReference>
<keyword evidence="6" id="KW-1185">Reference proteome</keyword>
<reference evidence="5 6" key="2">
    <citation type="submission" date="2018-11" db="EMBL/GenBank/DDBJ databases">
        <authorList>
            <consortium name="Pathogen Informatics"/>
        </authorList>
    </citation>
    <scope>NUCLEOTIDE SEQUENCE [LARGE SCALE GENOMIC DNA]</scope>
</reference>
<dbReference type="PANTHER" id="PTHR10502:SF243">
    <property type="entry name" value="ANNEXIN"/>
    <property type="match status" value="1"/>
</dbReference>
<sequence length="412" mass="47306">MEDTEIVVPQSGNREGKRNIANNVSMSIPSFDESVGSDSDRRQLSKDDSVDSQENVDPRTRLRRLNMPLMYQMYESQYDDLRGTIIGPDSPDFHPELASECLRKALSGIETNDGVIINTVLQHTNFQRQKILSAYEGMYDRNLLEDIEEETGGFFLDLTLALFEPAHIYSAKLLFKSISSRRGVRSIAVEIACTRSTPQLKVIRDAYQNEYRIPLEKDISVKVEGVFGRMLQLLLCRPRDEQRHKVDLELVDKHVNLVLSVPSGIEEVSRNVSLFEQIFIGHSWSHIAAVADRLDLRRGSGRDLETSIRRNKTMHADVRHMLLDIVRISRNTQLFFAEKLHEAMSGDRPDHSTLIRIVVSRSEIDLMDICEEFKRRYKRTLEVDIQTACSGEYLRLLLRLIARPSVTCNDKR</sequence>
<dbReference type="AlphaFoldDB" id="A0A183V8P4"/>
<dbReference type="GO" id="GO:0001786">
    <property type="term" value="F:phosphatidylserine binding"/>
    <property type="evidence" value="ECO:0007669"/>
    <property type="project" value="TreeGrafter"/>
</dbReference>
<evidence type="ECO:0000256" key="2">
    <source>
        <dbReference type="ARBA" id="ARBA00022737"/>
    </source>
</evidence>
<keyword evidence="3" id="KW-0041">Annexin</keyword>
<dbReference type="SMART" id="SM00335">
    <property type="entry name" value="ANX"/>
    <property type="match status" value="3"/>
</dbReference>
<dbReference type="FunFam" id="1.10.220.10:FF:000001">
    <property type="entry name" value="Annexin"/>
    <property type="match status" value="1"/>
</dbReference>
<dbReference type="PROSITE" id="PS51897">
    <property type="entry name" value="ANNEXIN_2"/>
    <property type="match status" value="2"/>
</dbReference>